<reference evidence="1 2" key="1">
    <citation type="submission" date="2018-06" db="EMBL/GenBank/DDBJ databases">
        <title>Genome Sequence of the Brown Rot Fungal Pathogen Monilinia fructigena.</title>
        <authorList>
            <person name="Landi L."/>
            <person name="De Miccolis Angelini R.M."/>
            <person name="Pollastro S."/>
            <person name="Abate D."/>
            <person name="Faretra F."/>
            <person name="Romanazzi G."/>
        </authorList>
    </citation>
    <scope>NUCLEOTIDE SEQUENCE [LARGE SCALE GENOMIC DNA]</scope>
    <source>
        <strain evidence="1 2">Mfrg269</strain>
    </source>
</reference>
<dbReference type="EMBL" id="QKRW01000031">
    <property type="protein sequence ID" value="RAL61495.1"/>
    <property type="molecule type" value="Genomic_DNA"/>
</dbReference>
<accession>A0A395IMH5</accession>
<gene>
    <name evidence="1" type="ORF">DID88_009424</name>
</gene>
<organism evidence="1 2">
    <name type="scientific">Monilinia fructigena</name>
    <dbReference type="NCBI Taxonomy" id="38457"/>
    <lineage>
        <taxon>Eukaryota</taxon>
        <taxon>Fungi</taxon>
        <taxon>Dikarya</taxon>
        <taxon>Ascomycota</taxon>
        <taxon>Pezizomycotina</taxon>
        <taxon>Leotiomycetes</taxon>
        <taxon>Helotiales</taxon>
        <taxon>Sclerotiniaceae</taxon>
        <taxon>Monilinia</taxon>
    </lineage>
</organism>
<comment type="caution">
    <text evidence="1">The sequence shown here is derived from an EMBL/GenBank/DDBJ whole genome shotgun (WGS) entry which is preliminary data.</text>
</comment>
<dbReference type="Proteomes" id="UP000249056">
    <property type="component" value="Unassembled WGS sequence"/>
</dbReference>
<name>A0A395IMH5_9HELO</name>
<protein>
    <submittedName>
        <fullName evidence="1">Uncharacterized protein</fullName>
    </submittedName>
</protein>
<evidence type="ECO:0000313" key="1">
    <source>
        <dbReference type="EMBL" id="RAL61495.1"/>
    </source>
</evidence>
<dbReference type="AlphaFoldDB" id="A0A395IMH5"/>
<evidence type="ECO:0000313" key="2">
    <source>
        <dbReference type="Proteomes" id="UP000249056"/>
    </source>
</evidence>
<proteinExistence type="predicted"/>
<keyword evidence="2" id="KW-1185">Reference proteome</keyword>
<sequence>MNMENAAARPIMRTATPTPMPAATAGEVLLIFVLGIAVEDGDDIEEDVALADSNNFVVTTLSDPPIVVE</sequence>